<evidence type="ECO:0000259" key="1">
    <source>
        <dbReference type="PROSITE" id="PS51831"/>
    </source>
</evidence>
<keyword evidence="3" id="KW-1185">Reference proteome</keyword>
<dbReference type="OrthoDB" id="9803619at2"/>
<organism evidence="2 3">
    <name type="scientific">Spiroplasma alleghenense</name>
    <dbReference type="NCBI Taxonomy" id="216931"/>
    <lineage>
        <taxon>Bacteria</taxon>
        <taxon>Bacillati</taxon>
        <taxon>Mycoplasmatota</taxon>
        <taxon>Mollicutes</taxon>
        <taxon>Entomoplasmatales</taxon>
        <taxon>Spiroplasmataceae</taxon>
        <taxon>Spiroplasma</taxon>
    </lineage>
</organism>
<dbReference type="Proteomes" id="UP000254792">
    <property type="component" value="Chromosome"/>
</dbReference>
<name>A0A345Z2S9_9MOLU</name>
<dbReference type="GO" id="GO:0006203">
    <property type="term" value="P:dGTP catabolic process"/>
    <property type="evidence" value="ECO:0007669"/>
    <property type="project" value="TreeGrafter"/>
</dbReference>
<dbReference type="EMBL" id="CP031376">
    <property type="protein sequence ID" value="AXK50908.1"/>
    <property type="molecule type" value="Genomic_DNA"/>
</dbReference>
<dbReference type="PANTHER" id="PTHR11373">
    <property type="entry name" value="DEOXYNUCLEOSIDE TRIPHOSPHATE TRIPHOSPHOHYDROLASE"/>
    <property type="match status" value="1"/>
</dbReference>
<dbReference type="InterPro" id="IPR006674">
    <property type="entry name" value="HD_domain"/>
</dbReference>
<protein>
    <submittedName>
        <fullName evidence="2">HD superfamily phosphohydrolase</fullName>
    </submittedName>
</protein>
<dbReference type="KEGG" id="salx:SALLE_v1c02320"/>
<dbReference type="CDD" id="cd00077">
    <property type="entry name" value="HDc"/>
    <property type="match status" value="1"/>
</dbReference>
<proteinExistence type="predicted"/>
<dbReference type="InterPro" id="IPR003607">
    <property type="entry name" value="HD/PDEase_dom"/>
</dbReference>
<dbReference type="InterPro" id="IPR050135">
    <property type="entry name" value="dGTPase-like"/>
</dbReference>
<accession>A0A345Z2S9</accession>
<dbReference type="PANTHER" id="PTHR11373:SF4">
    <property type="entry name" value="DEOXYNUCLEOSIDE TRIPHOSPHATE TRIPHOSPHOHYDROLASE SAMHD1"/>
    <property type="match status" value="1"/>
</dbReference>
<dbReference type="GO" id="GO:0008832">
    <property type="term" value="F:dGTPase activity"/>
    <property type="evidence" value="ECO:0007669"/>
    <property type="project" value="TreeGrafter"/>
</dbReference>
<gene>
    <name evidence="2" type="ORF">SALLE_v1c02320</name>
</gene>
<keyword evidence="2" id="KW-0378">Hydrolase</keyword>
<evidence type="ECO:0000313" key="3">
    <source>
        <dbReference type="Proteomes" id="UP000254792"/>
    </source>
</evidence>
<dbReference type="InterPro" id="IPR045509">
    <property type="entry name" value="HD_assoc_2"/>
</dbReference>
<dbReference type="Pfam" id="PF19276">
    <property type="entry name" value="HD_assoc_2"/>
    <property type="match status" value="1"/>
</dbReference>
<dbReference type="SUPFAM" id="SSF109604">
    <property type="entry name" value="HD-domain/PDEase-like"/>
    <property type="match status" value="1"/>
</dbReference>
<dbReference type="SMART" id="SM00471">
    <property type="entry name" value="HDc"/>
    <property type="match status" value="1"/>
</dbReference>
<dbReference type="Pfam" id="PF01966">
    <property type="entry name" value="HD"/>
    <property type="match status" value="1"/>
</dbReference>
<feature type="domain" description="HD" evidence="1">
    <location>
        <begin position="55"/>
        <end position="169"/>
    </location>
</feature>
<reference evidence="2 3" key="1">
    <citation type="submission" date="2018-07" db="EMBL/GenBank/DDBJ databases">
        <title>Complete genome sequence of Spiroplasma alleghenense PLHS-1 (ATCC 51752).</title>
        <authorList>
            <person name="Chou L."/>
            <person name="Lee T.-Y."/>
            <person name="Tsai Y.-M."/>
            <person name="Kuo C.-H."/>
        </authorList>
    </citation>
    <scope>NUCLEOTIDE SEQUENCE [LARGE SCALE GENOMIC DNA]</scope>
    <source>
        <strain evidence="2 3">PLHS-1</strain>
    </source>
</reference>
<dbReference type="RefSeq" id="WP_115557829.1">
    <property type="nucleotide sequence ID" value="NZ_CP031376.1"/>
</dbReference>
<dbReference type="PROSITE" id="PS51831">
    <property type="entry name" value="HD"/>
    <property type="match status" value="1"/>
</dbReference>
<dbReference type="Gene3D" id="1.10.3210.10">
    <property type="entry name" value="Hypothetical protein af1432"/>
    <property type="match status" value="1"/>
</dbReference>
<dbReference type="AlphaFoldDB" id="A0A345Z2S9"/>
<sequence>MSNFNKFIRDSVHGDIHLQEKIIYELINTYEYQRLRRITQLGGGQFVFPSANHTRFSHGLGVYHLICKFLENSGFDTLPEMQKIEVKVAGLLHDIGHGPFSHSFEGVTGTKHEEFSQEIITGATEINEILLKYKVNPENVAAIIGGVHKNPILNSLVSSQLDADRLDYLTRDSYNCGVNYSKLDIDWIVRHATVVDDKIVYPQKTVYAIESYLLGRYHMYQQVYRHPVSISFDVILKKWFKRLTDLFNQGFKFLNQEDVKLFEAFFLKQKISLENYLKLDDYTLIDFIKKCSKENDKILADLSLRIIKRDFFGYFTETEYQSVEDKIQKLNLDSDYYLEKLTLSSVAMYNHDNKVSKDETIYIVDKFGKIVGLEKVSQIAAIKDFSKDKKLNSENIYIFPKIM</sequence>
<evidence type="ECO:0000313" key="2">
    <source>
        <dbReference type="EMBL" id="AXK50908.1"/>
    </source>
</evidence>